<keyword evidence="1" id="KW-0175">Coiled coil</keyword>
<organism evidence="3 4">
    <name type="scientific">Rhizophlyctis rosea</name>
    <dbReference type="NCBI Taxonomy" id="64517"/>
    <lineage>
        <taxon>Eukaryota</taxon>
        <taxon>Fungi</taxon>
        <taxon>Fungi incertae sedis</taxon>
        <taxon>Chytridiomycota</taxon>
        <taxon>Chytridiomycota incertae sedis</taxon>
        <taxon>Chytridiomycetes</taxon>
        <taxon>Rhizophlyctidales</taxon>
        <taxon>Rhizophlyctidaceae</taxon>
        <taxon>Rhizophlyctis</taxon>
    </lineage>
</organism>
<protein>
    <recommendedName>
        <fullName evidence="2">Peptidase S74 domain-containing protein</fullName>
    </recommendedName>
</protein>
<evidence type="ECO:0000259" key="2">
    <source>
        <dbReference type="PROSITE" id="PS51688"/>
    </source>
</evidence>
<evidence type="ECO:0000256" key="1">
    <source>
        <dbReference type="SAM" id="Coils"/>
    </source>
</evidence>
<gene>
    <name evidence="3" type="ORF">HK097_008401</name>
</gene>
<name>A0AAD5SCZ8_9FUNG</name>
<evidence type="ECO:0000313" key="4">
    <source>
        <dbReference type="Proteomes" id="UP001212841"/>
    </source>
</evidence>
<sequence length="1552" mass="163570">MLINSAISAGVIDVAIDKGVLKSSLKYNHTLVQDASGMLGVRERILTPSNLEFSFSDPLQFDLDTRDEVGGHVSLKTNPDDFKLDDQKRLSVIEPSWKGFGALKVGRVSDDMDDWLDFLDDNVTIPKLSAIRLQTSSDFSQATGKLHISPKGIVGSVCFYSLDGLNSDESLYYNQIGNILHVPRIQMQPSSLLTENHVPTKAYVAQFYQSAAGLSGIDVLPEVLGTNRRELRVRCDIGGAVFLDPSAGGALDVRVDGIGIVKKAGVLSLNLLGDEDADIVVQGNVIRSITTFAAPFLTKAGNTVSFNLIVESPDLTLVGNTLTCNIDAAPAGGLVKAGSLFSLAPEKLQQLDDATQELTDQKEALENVNEQLTETTQKVSDAVSDITDVKSGLENVAGQVGDLAETIMSTAAQIGTAAAAGAVGGGVSSGLALTAAGKLAKDGVQNLISANAAKVIGGGLAAASLAGILGGLLGSLGGKKTYNTYIIGDQGISNSGVPEGETEPVWGYSISQGFNWDPVKYPNKQTSPMTIGGMLGTALAGTLLASTSPYTGQLTVRGGVGVDGALYASGDAFVNTNQKVATETFVNTNIGNKGFITLANAQSTYQPISAAGSNLTKTGNTISLNADVTLTTMKAIDAQVIRPKAWVQPDMVSLSADGYNLSRSSRASATYDVWRLFDPAQADRWMSTATYTTGVPNAPSTLAEEIEYKGAWVGIESPIPVLLSSFTLTAPSMFLNRTPRDVALLGSTDGITWKLIHTASGINWVSLLEKKTWTLNTNNAKYRFYRLVCTLLMAAVTNDTSITQASLQRWELKGFIDHHTSVATGTDLLPLQTAIDGKQPSGDYANTAALNQALASKQNNLSIATGSPLSLTNSVLLADVYSKGQSDANFYGKASLYTKTEVDGFLSSKQGSGDYATTAALNQALASKQNNLSIATGSPLSLTNSVLSADVYSKAQSDANFYGTASLYTKSEVDTLLGGKQASGDFATNAALTSGLASKQGVLSIASGSPLTLVNNVLTADVYAKASVYTKSEVNAALALKENPLTFNAPLTRSGNTISANLSAYVTQTSLTSQLSSYALKTDLTALNYSFGATLNINSPSPQNYSTNFSVGSATIMQVMSGGVSIPAGSLSIGGNAVATQPWVTSQSFATQTWTNSQGFLKASSISAVSPITWANNTIGLTQSSITKVGTLGATEIISNGGMWNAADGVDMMTALKLRQGTGATYGVALSMDATNLTGGKNWAIWATSGNAGQGHGHLLFTQNGTDRLWLRNDGSMMLTNSPDPSIYLQPGNANPYPYSYGIFMNGQRNGGYGVQLLSCGGAADGFLSIRVATGSSDYTASEVIKATQQRTTLNSQVVVNNITPIFYDMADLRNSTEGAFQCAGEALFHSPVCISGKNVKAHNGYFRYYALAGNGTNSSSGNYSLILGGAGRILCAAGSELNCYSDRREKQGIRTLDSKKALETVSKVRAVRFAYKAVPDQERFGFIAQELLEEVPELISVVSAGRTKEEERYVLNEQGLLNVLWSAFRGYMERADARIKALEEKVASLGK</sequence>
<dbReference type="PROSITE" id="PS51688">
    <property type="entry name" value="ICA"/>
    <property type="match status" value="1"/>
</dbReference>
<keyword evidence="4" id="KW-1185">Reference proteome</keyword>
<feature type="domain" description="Peptidase S74" evidence="2">
    <location>
        <begin position="1446"/>
        <end position="1547"/>
    </location>
</feature>
<reference evidence="3" key="1">
    <citation type="submission" date="2020-05" db="EMBL/GenBank/DDBJ databases">
        <title>Phylogenomic resolution of chytrid fungi.</title>
        <authorList>
            <person name="Stajich J.E."/>
            <person name="Amses K."/>
            <person name="Simmons R."/>
            <person name="Seto K."/>
            <person name="Myers J."/>
            <person name="Bonds A."/>
            <person name="Quandt C.A."/>
            <person name="Barry K."/>
            <person name="Liu P."/>
            <person name="Grigoriev I."/>
            <person name="Longcore J.E."/>
            <person name="James T.Y."/>
        </authorList>
    </citation>
    <scope>NUCLEOTIDE SEQUENCE</scope>
    <source>
        <strain evidence="3">JEL0318</strain>
    </source>
</reference>
<evidence type="ECO:0000313" key="3">
    <source>
        <dbReference type="EMBL" id="KAJ3050596.1"/>
    </source>
</evidence>
<dbReference type="Proteomes" id="UP001212841">
    <property type="component" value="Unassembled WGS sequence"/>
</dbReference>
<accession>A0AAD5SCZ8</accession>
<feature type="coiled-coil region" evidence="1">
    <location>
        <begin position="348"/>
        <end position="385"/>
    </location>
</feature>
<dbReference type="Pfam" id="PF13884">
    <property type="entry name" value="Peptidase_S74"/>
    <property type="match status" value="1"/>
</dbReference>
<dbReference type="EMBL" id="JADGJD010000495">
    <property type="protein sequence ID" value="KAJ3050596.1"/>
    <property type="molecule type" value="Genomic_DNA"/>
</dbReference>
<comment type="caution">
    <text evidence="3">The sequence shown here is derived from an EMBL/GenBank/DDBJ whole genome shotgun (WGS) entry which is preliminary data.</text>
</comment>
<dbReference type="InterPro" id="IPR030392">
    <property type="entry name" value="S74_ICA"/>
</dbReference>
<proteinExistence type="predicted"/>
<dbReference type="Gene3D" id="2.60.120.260">
    <property type="entry name" value="Galactose-binding domain-like"/>
    <property type="match status" value="1"/>
</dbReference>